<evidence type="ECO:0000313" key="17">
    <source>
        <dbReference type="Proteomes" id="UP000295357"/>
    </source>
</evidence>
<evidence type="ECO:0000256" key="14">
    <source>
        <dbReference type="ARBA" id="ARBA00083640"/>
    </source>
</evidence>
<dbReference type="AlphaFoldDB" id="A0A4R6N998"/>
<evidence type="ECO:0000256" key="8">
    <source>
        <dbReference type="ARBA" id="ARBA00054043"/>
    </source>
</evidence>
<evidence type="ECO:0000256" key="13">
    <source>
        <dbReference type="ARBA" id="ARBA00077165"/>
    </source>
</evidence>
<dbReference type="InterPro" id="IPR042221">
    <property type="entry name" value="Leu/Phe-tRNA_Trfase_N"/>
</dbReference>
<dbReference type="Gene3D" id="3.40.630.70">
    <property type="entry name" value="Leucyl/phenylalanyl-tRNA-protein transferase, C-terminal domain"/>
    <property type="match status" value="1"/>
</dbReference>
<sequence length="266" mass="29401">MKPMIDWLQESSLEFPPPEQALGPASEAPGLLAAGGDLAPARLEAAYRRGIFPWYGPGQPILWWSPEPRMVLQTRHFKLSRSLRKTIAKFRATPGCEIRVDSALPRVLQACAETPREGQNGTWILPEMQAAYQRWARERGAVHSVETWVDGELAGGLYGVNLGHMFFGESMFMRRTDASKIALAALVCLCRRHRIPWIDCQQNTRHLASLGAAEVPRSAFQAHLQAAIGEDGPLPAAAWRFEPALWDELGAFDAESAAASLREPPP</sequence>
<dbReference type="GO" id="GO:0008914">
    <property type="term" value="F:leucyl-tRNA--protein transferase activity"/>
    <property type="evidence" value="ECO:0007669"/>
    <property type="project" value="UniProtKB-UniRule"/>
</dbReference>
<comment type="catalytic activity">
    <reaction evidence="5 15">
        <text>L-phenylalanyl-tRNA(Phe) + an N-terminal L-alpha-aminoacyl-[protein] = an N-terminal L-phenylalanyl-L-alpha-aminoacyl-[protein] + tRNA(Phe)</text>
        <dbReference type="Rhea" id="RHEA:43632"/>
        <dbReference type="Rhea" id="RHEA-COMP:9668"/>
        <dbReference type="Rhea" id="RHEA-COMP:9699"/>
        <dbReference type="Rhea" id="RHEA-COMP:10636"/>
        <dbReference type="Rhea" id="RHEA-COMP:10637"/>
        <dbReference type="ChEBI" id="CHEBI:78442"/>
        <dbReference type="ChEBI" id="CHEBI:78531"/>
        <dbReference type="ChEBI" id="CHEBI:78597"/>
        <dbReference type="ChEBI" id="CHEBI:83561"/>
        <dbReference type="EC" id="2.3.2.6"/>
    </reaction>
</comment>
<dbReference type="SUPFAM" id="SSF55729">
    <property type="entry name" value="Acyl-CoA N-acyltransferases (Nat)"/>
    <property type="match status" value="1"/>
</dbReference>
<dbReference type="PANTHER" id="PTHR30098">
    <property type="entry name" value="LEUCYL/PHENYLALANYL-TRNA--PROTEIN TRANSFERASE"/>
    <property type="match status" value="1"/>
</dbReference>
<evidence type="ECO:0000313" key="16">
    <source>
        <dbReference type="EMBL" id="TDP11935.1"/>
    </source>
</evidence>
<evidence type="ECO:0000256" key="1">
    <source>
        <dbReference type="ARBA" id="ARBA00004496"/>
    </source>
</evidence>
<dbReference type="Pfam" id="PF03588">
    <property type="entry name" value="Leu_Phe_trans"/>
    <property type="match status" value="1"/>
</dbReference>
<dbReference type="InterPro" id="IPR042203">
    <property type="entry name" value="Leu/Phe-tRNA_Trfase_C"/>
</dbReference>
<dbReference type="EMBL" id="SNXE01000002">
    <property type="protein sequence ID" value="TDP11935.1"/>
    <property type="molecule type" value="Genomic_DNA"/>
</dbReference>
<accession>A0A4R6N998</accession>
<comment type="subcellular location">
    <subcellularLocation>
        <location evidence="1 15">Cytoplasm</location>
    </subcellularLocation>
</comment>
<dbReference type="NCBIfam" id="TIGR00667">
    <property type="entry name" value="aat"/>
    <property type="match status" value="1"/>
</dbReference>
<dbReference type="InterPro" id="IPR004616">
    <property type="entry name" value="Leu/Phe-tRNA_Trfase"/>
</dbReference>
<comment type="catalytic activity">
    <reaction evidence="7 15">
        <text>N-terminal L-lysyl-[protein] + L-leucyl-tRNA(Leu) = N-terminal L-leucyl-L-lysyl-[protein] + tRNA(Leu) + H(+)</text>
        <dbReference type="Rhea" id="RHEA:12340"/>
        <dbReference type="Rhea" id="RHEA-COMP:9613"/>
        <dbReference type="Rhea" id="RHEA-COMP:9622"/>
        <dbReference type="Rhea" id="RHEA-COMP:12670"/>
        <dbReference type="Rhea" id="RHEA-COMP:12671"/>
        <dbReference type="ChEBI" id="CHEBI:15378"/>
        <dbReference type="ChEBI" id="CHEBI:65249"/>
        <dbReference type="ChEBI" id="CHEBI:78442"/>
        <dbReference type="ChEBI" id="CHEBI:78494"/>
        <dbReference type="ChEBI" id="CHEBI:133043"/>
        <dbReference type="EC" id="2.3.2.6"/>
    </reaction>
</comment>
<reference evidence="16 17" key="1">
    <citation type="submission" date="2019-03" db="EMBL/GenBank/DDBJ databases">
        <title>Genomic Encyclopedia of Type Strains, Phase IV (KMG-IV): sequencing the most valuable type-strain genomes for metagenomic binning, comparative biology and taxonomic classification.</title>
        <authorList>
            <person name="Goeker M."/>
        </authorList>
    </citation>
    <scope>NUCLEOTIDE SEQUENCE [LARGE SCALE GENOMIC DNA]</scope>
    <source>
        <strain evidence="16 17">DSM 25082</strain>
    </source>
</reference>
<organism evidence="16 17">
    <name type="scientific">Roseateles asaccharophilus</name>
    <dbReference type="NCBI Taxonomy" id="582607"/>
    <lineage>
        <taxon>Bacteria</taxon>
        <taxon>Pseudomonadati</taxon>
        <taxon>Pseudomonadota</taxon>
        <taxon>Betaproteobacteria</taxon>
        <taxon>Burkholderiales</taxon>
        <taxon>Sphaerotilaceae</taxon>
        <taxon>Roseateles</taxon>
    </lineage>
</organism>
<dbReference type="FunFam" id="3.30.70.3550:FF:000001">
    <property type="entry name" value="Leucyl/phenylalanyl-tRNA--protein transferase"/>
    <property type="match status" value="1"/>
</dbReference>
<name>A0A4R6N998_9BURK</name>
<keyword evidence="2 15" id="KW-0963">Cytoplasm</keyword>
<evidence type="ECO:0000256" key="9">
    <source>
        <dbReference type="ARBA" id="ARBA00061535"/>
    </source>
</evidence>
<dbReference type="PANTHER" id="PTHR30098:SF2">
    <property type="entry name" value="LEUCYL_PHENYLALANYL-TRNA--PROTEIN TRANSFERASE"/>
    <property type="match status" value="1"/>
</dbReference>
<proteinExistence type="inferred from homology"/>
<dbReference type="RefSeq" id="WP_133602699.1">
    <property type="nucleotide sequence ID" value="NZ_JAUFPJ010000002.1"/>
</dbReference>
<comment type="caution">
    <text evidence="16">The sequence shown here is derived from an EMBL/GenBank/DDBJ whole genome shotgun (WGS) entry which is preliminary data.</text>
</comment>
<keyword evidence="17" id="KW-1185">Reference proteome</keyword>
<comment type="catalytic activity">
    <reaction evidence="6 15">
        <text>N-terminal L-arginyl-[protein] + L-leucyl-tRNA(Leu) = N-terminal L-leucyl-L-arginyl-[protein] + tRNA(Leu) + H(+)</text>
        <dbReference type="Rhea" id="RHEA:50416"/>
        <dbReference type="Rhea" id="RHEA-COMP:9613"/>
        <dbReference type="Rhea" id="RHEA-COMP:9622"/>
        <dbReference type="Rhea" id="RHEA-COMP:12672"/>
        <dbReference type="Rhea" id="RHEA-COMP:12673"/>
        <dbReference type="ChEBI" id="CHEBI:15378"/>
        <dbReference type="ChEBI" id="CHEBI:64719"/>
        <dbReference type="ChEBI" id="CHEBI:78442"/>
        <dbReference type="ChEBI" id="CHEBI:78494"/>
        <dbReference type="ChEBI" id="CHEBI:133044"/>
        <dbReference type="EC" id="2.3.2.6"/>
    </reaction>
</comment>
<protein>
    <recommendedName>
        <fullName evidence="11 15">Leucyl/phenylalanyl-tRNA--protein transferase</fullName>
        <ecNumber evidence="10 15">2.3.2.6</ecNumber>
    </recommendedName>
    <alternativeName>
        <fullName evidence="12 15">L/F-transferase</fullName>
    </alternativeName>
    <alternativeName>
        <fullName evidence="13 15">Leucyltransferase</fullName>
    </alternativeName>
    <alternativeName>
        <fullName evidence="14 15">Phenyalanyltransferase</fullName>
    </alternativeName>
</protein>
<dbReference type="HAMAP" id="MF_00688">
    <property type="entry name" value="Leu_Phe_trans"/>
    <property type="match status" value="1"/>
</dbReference>
<dbReference type="InterPro" id="IPR016181">
    <property type="entry name" value="Acyl_CoA_acyltransferase"/>
</dbReference>
<evidence type="ECO:0000256" key="2">
    <source>
        <dbReference type="ARBA" id="ARBA00022490"/>
    </source>
</evidence>
<evidence type="ECO:0000256" key="10">
    <source>
        <dbReference type="ARBA" id="ARBA00066767"/>
    </source>
</evidence>
<gene>
    <name evidence="15" type="primary">aat</name>
    <name evidence="16" type="ORF">DFR39_102321</name>
</gene>
<dbReference type="Gene3D" id="3.30.70.3550">
    <property type="entry name" value="Leucyl/phenylalanyl-tRNA-protein transferase, N-terminal domain"/>
    <property type="match status" value="1"/>
</dbReference>
<keyword evidence="4 15" id="KW-0012">Acyltransferase</keyword>
<comment type="function">
    <text evidence="8 15">Functions in the N-end rule pathway of protein degradation where it conjugates Leu, Phe and, less efficiently, Met from aminoacyl-tRNAs to the N-termini of proteins containing an N-terminal arginine or lysine.</text>
</comment>
<dbReference type="Proteomes" id="UP000295357">
    <property type="component" value="Unassembled WGS sequence"/>
</dbReference>
<evidence type="ECO:0000256" key="3">
    <source>
        <dbReference type="ARBA" id="ARBA00022679"/>
    </source>
</evidence>
<evidence type="ECO:0000256" key="7">
    <source>
        <dbReference type="ARBA" id="ARBA00051538"/>
    </source>
</evidence>
<evidence type="ECO:0000256" key="4">
    <source>
        <dbReference type="ARBA" id="ARBA00023315"/>
    </source>
</evidence>
<keyword evidence="3 15" id="KW-0808">Transferase</keyword>
<dbReference type="GO" id="GO:0005737">
    <property type="term" value="C:cytoplasm"/>
    <property type="evidence" value="ECO:0007669"/>
    <property type="project" value="UniProtKB-SubCell"/>
</dbReference>
<evidence type="ECO:0000256" key="6">
    <source>
        <dbReference type="ARBA" id="ARBA00050652"/>
    </source>
</evidence>
<dbReference type="GO" id="GO:0030163">
    <property type="term" value="P:protein catabolic process"/>
    <property type="evidence" value="ECO:0007669"/>
    <property type="project" value="UniProtKB-UniRule"/>
</dbReference>
<evidence type="ECO:0000256" key="5">
    <source>
        <dbReference type="ARBA" id="ARBA00050607"/>
    </source>
</evidence>
<comment type="similarity">
    <text evidence="9 15">Belongs to the L/F-transferase family.</text>
</comment>
<dbReference type="OrthoDB" id="9790282at2"/>
<dbReference type="EC" id="2.3.2.6" evidence="10 15"/>
<evidence type="ECO:0000256" key="11">
    <source>
        <dbReference type="ARBA" id="ARBA00074372"/>
    </source>
</evidence>
<evidence type="ECO:0000256" key="12">
    <source>
        <dbReference type="ARBA" id="ARBA00077136"/>
    </source>
</evidence>
<evidence type="ECO:0000256" key="15">
    <source>
        <dbReference type="HAMAP-Rule" id="MF_00688"/>
    </source>
</evidence>